<evidence type="ECO:0000313" key="1">
    <source>
        <dbReference type="EnsemblMetazoa" id="CJA35144.1"/>
    </source>
</evidence>
<reference evidence="2" key="1">
    <citation type="submission" date="2010-08" db="EMBL/GenBank/DDBJ databases">
        <authorList>
            <consortium name="Caenorhabditis japonica Sequencing Consortium"/>
            <person name="Wilson R.K."/>
        </authorList>
    </citation>
    <scope>NUCLEOTIDE SEQUENCE [LARGE SCALE GENOMIC DNA]</scope>
    <source>
        <strain evidence="2">DF5081</strain>
    </source>
</reference>
<dbReference type="InterPro" id="IPR036397">
    <property type="entry name" value="RNaseH_sf"/>
</dbReference>
<keyword evidence="2" id="KW-1185">Reference proteome</keyword>
<protein>
    <submittedName>
        <fullName evidence="1">Uncharacterized protein</fullName>
    </submittedName>
</protein>
<dbReference type="AlphaFoldDB" id="A0A8R1INI6"/>
<dbReference type="Gene3D" id="3.30.420.10">
    <property type="entry name" value="Ribonuclease H-like superfamily/Ribonuclease H"/>
    <property type="match status" value="1"/>
</dbReference>
<dbReference type="EnsemblMetazoa" id="CJA35144.1">
    <property type="protein sequence ID" value="CJA35144.1"/>
    <property type="gene ID" value="WBGene00210991"/>
</dbReference>
<proteinExistence type="predicted"/>
<reference evidence="1" key="2">
    <citation type="submission" date="2022-06" db="UniProtKB">
        <authorList>
            <consortium name="EnsemblMetazoa"/>
        </authorList>
    </citation>
    <scope>IDENTIFICATION</scope>
    <source>
        <strain evidence="1">DF5081</strain>
    </source>
</reference>
<name>A0A8R1INI6_CAEJA</name>
<organism evidence="1 2">
    <name type="scientific">Caenorhabditis japonica</name>
    <dbReference type="NCBI Taxonomy" id="281687"/>
    <lineage>
        <taxon>Eukaryota</taxon>
        <taxon>Metazoa</taxon>
        <taxon>Ecdysozoa</taxon>
        <taxon>Nematoda</taxon>
        <taxon>Chromadorea</taxon>
        <taxon>Rhabditida</taxon>
        <taxon>Rhabditina</taxon>
        <taxon>Rhabditomorpha</taxon>
        <taxon>Rhabditoidea</taxon>
        <taxon>Rhabditidae</taxon>
        <taxon>Peloderinae</taxon>
        <taxon>Caenorhabditis</taxon>
    </lineage>
</organism>
<accession>A0A8R1INI6</accession>
<sequence>MAHGPAKPTGRLRILNDRDERSVNIWGLLAQAAYRHGKQFQTVAELNDADTEEWDNIQQSYLESLTNSRNNILFQVMRKFGGPSSY</sequence>
<dbReference type="Proteomes" id="UP000005237">
    <property type="component" value="Unassembled WGS sequence"/>
</dbReference>
<dbReference type="GO" id="GO:0003676">
    <property type="term" value="F:nucleic acid binding"/>
    <property type="evidence" value="ECO:0007669"/>
    <property type="project" value="InterPro"/>
</dbReference>
<evidence type="ECO:0000313" key="2">
    <source>
        <dbReference type="Proteomes" id="UP000005237"/>
    </source>
</evidence>